<dbReference type="EMBL" id="CP021083">
    <property type="protein sequence ID" value="ASN82974.1"/>
    <property type="molecule type" value="Genomic_DNA"/>
</dbReference>
<sequence>MRAAQAGRMRTQLTGMLVLTALGAALSASAGFVEQSSMRVGTTTTPLKAWCDAPQGVVALGAFVIPGTGAASGVTSLTVWPKTRRGLGSPQAAQVRWGPSDAGAGNVYWPLTVLDGARKGQAGFLHTSNVENVQDPAYRMTHVNEIKLGGDVYRCRYVPQAAFLGVTAKRTVIVWDNGRTATYATRNFDGTPGVYVTGGQRIDFGTETGWGYEFTTTDGYRYTVAQGDFVPNPHMRLDVFKGRKAALYEPFVAYTVSRPATD</sequence>
<evidence type="ECO:0000313" key="2">
    <source>
        <dbReference type="EMBL" id="ASN82974.1"/>
    </source>
</evidence>
<evidence type="ECO:0000313" key="3">
    <source>
        <dbReference type="Proteomes" id="UP000259030"/>
    </source>
</evidence>
<organism evidence="2 3">
    <name type="scientific">Deinococcus ficus</name>
    <dbReference type="NCBI Taxonomy" id="317577"/>
    <lineage>
        <taxon>Bacteria</taxon>
        <taxon>Thermotogati</taxon>
        <taxon>Deinococcota</taxon>
        <taxon>Deinococci</taxon>
        <taxon>Deinococcales</taxon>
        <taxon>Deinococcaceae</taxon>
        <taxon>Deinococcus</taxon>
    </lineage>
</organism>
<reference evidence="2 3" key="1">
    <citation type="submission" date="2017-05" db="EMBL/GenBank/DDBJ databases">
        <title>The complete genome sequence of Deinococcus ficus isolated from the rhizosphere of the Ficus religiosa L. in Taiwan.</title>
        <authorList>
            <person name="Wu K.-M."/>
            <person name="Liao T.-L."/>
            <person name="Liu Y.-M."/>
            <person name="Young C.-C."/>
            <person name="Tsai S.-F."/>
        </authorList>
    </citation>
    <scope>NUCLEOTIDE SEQUENCE [LARGE SCALE GENOMIC DNA]</scope>
    <source>
        <strain evidence="2 3">CC-FR2-10</strain>
        <plasmid evidence="3">pdfi2</plasmid>
    </source>
</reference>
<dbReference type="KEGG" id="dfc:DFI_17475"/>
<dbReference type="Proteomes" id="UP000259030">
    <property type="component" value="Plasmid pDFI2"/>
</dbReference>
<evidence type="ECO:0000256" key="1">
    <source>
        <dbReference type="SAM" id="SignalP"/>
    </source>
</evidence>
<dbReference type="AlphaFoldDB" id="A0A221T249"/>
<protein>
    <submittedName>
        <fullName evidence="2">Uncharacterized protein</fullName>
    </submittedName>
</protein>
<keyword evidence="1" id="KW-0732">Signal</keyword>
<keyword evidence="2" id="KW-0614">Plasmid</keyword>
<feature type="signal peptide" evidence="1">
    <location>
        <begin position="1"/>
        <end position="30"/>
    </location>
</feature>
<dbReference type="STRING" id="317577.GCA_000419625_03575"/>
<proteinExistence type="predicted"/>
<keyword evidence="3" id="KW-1185">Reference proteome</keyword>
<name>A0A221T249_9DEIO</name>
<geneLocation type="plasmid" evidence="3">
    <name>pdfi2</name>
</geneLocation>
<feature type="chain" id="PRO_5012013479" evidence="1">
    <location>
        <begin position="31"/>
        <end position="262"/>
    </location>
</feature>
<gene>
    <name evidence="2" type="ORF">DFI_17475</name>
</gene>
<accession>A0A221T249</accession>